<gene>
    <name evidence="1" type="ORF">BV22DRAFT_1135127</name>
</gene>
<sequence length="206" mass="22460">MSQPQSQTVPTRSSSRRDTAQPLFAQLRARSDLIANSNQQSIVKSAISAKKFLYEKGFHIPAAGITIETLSTALLEFSTTAPNLSALHVDTIRAIAILLEEACLERSTSHIINALKAQMEGPLALLGEQTEKLEAMIERSKKSAETMTRVTEEVSTLLDNSTELLESAVVSAVTHIDEQADVNSQGPQINTPACSRSVKPKPDKYW</sequence>
<comment type="caution">
    <text evidence="1">The sequence shown here is derived from an EMBL/GenBank/DDBJ whole genome shotgun (WGS) entry which is preliminary data.</text>
</comment>
<keyword evidence="2" id="KW-1185">Reference proteome</keyword>
<proteinExistence type="predicted"/>
<evidence type="ECO:0000313" key="2">
    <source>
        <dbReference type="Proteomes" id="UP000790709"/>
    </source>
</evidence>
<name>A0ACB8AXT1_9AGAM</name>
<evidence type="ECO:0000313" key="1">
    <source>
        <dbReference type="EMBL" id="KAH7917776.1"/>
    </source>
</evidence>
<organism evidence="1 2">
    <name type="scientific">Leucogyrophana mollusca</name>
    <dbReference type="NCBI Taxonomy" id="85980"/>
    <lineage>
        <taxon>Eukaryota</taxon>
        <taxon>Fungi</taxon>
        <taxon>Dikarya</taxon>
        <taxon>Basidiomycota</taxon>
        <taxon>Agaricomycotina</taxon>
        <taxon>Agaricomycetes</taxon>
        <taxon>Agaricomycetidae</taxon>
        <taxon>Boletales</taxon>
        <taxon>Boletales incertae sedis</taxon>
        <taxon>Leucogyrophana</taxon>
    </lineage>
</organism>
<reference evidence="1" key="1">
    <citation type="journal article" date="2021" name="New Phytol.">
        <title>Evolutionary innovations through gain and loss of genes in the ectomycorrhizal Boletales.</title>
        <authorList>
            <person name="Wu G."/>
            <person name="Miyauchi S."/>
            <person name="Morin E."/>
            <person name="Kuo A."/>
            <person name="Drula E."/>
            <person name="Varga T."/>
            <person name="Kohler A."/>
            <person name="Feng B."/>
            <person name="Cao Y."/>
            <person name="Lipzen A."/>
            <person name="Daum C."/>
            <person name="Hundley H."/>
            <person name="Pangilinan J."/>
            <person name="Johnson J."/>
            <person name="Barry K."/>
            <person name="LaButti K."/>
            <person name="Ng V."/>
            <person name="Ahrendt S."/>
            <person name="Min B."/>
            <person name="Choi I.G."/>
            <person name="Park H."/>
            <person name="Plett J.M."/>
            <person name="Magnuson J."/>
            <person name="Spatafora J.W."/>
            <person name="Nagy L.G."/>
            <person name="Henrissat B."/>
            <person name="Grigoriev I.V."/>
            <person name="Yang Z.L."/>
            <person name="Xu J."/>
            <person name="Martin F.M."/>
        </authorList>
    </citation>
    <scope>NUCLEOTIDE SEQUENCE</scope>
    <source>
        <strain evidence="1">KUC20120723A-06</strain>
    </source>
</reference>
<protein>
    <submittedName>
        <fullName evidence="1">Uncharacterized protein</fullName>
    </submittedName>
</protein>
<dbReference type="EMBL" id="MU266940">
    <property type="protein sequence ID" value="KAH7917776.1"/>
    <property type="molecule type" value="Genomic_DNA"/>
</dbReference>
<accession>A0ACB8AXT1</accession>
<dbReference type="Proteomes" id="UP000790709">
    <property type="component" value="Unassembled WGS sequence"/>
</dbReference>